<dbReference type="InterPro" id="IPR011990">
    <property type="entry name" value="TPR-like_helical_dom_sf"/>
</dbReference>
<dbReference type="PROSITE" id="PS50943">
    <property type="entry name" value="HTH_CROC1"/>
    <property type="match status" value="1"/>
</dbReference>
<evidence type="ECO:0000313" key="3">
    <source>
        <dbReference type="EMBL" id="GAA3761964.1"/>
    </source>
</evidence>
<dbReference type="CDD" id="cd00093">
    <property type="entry name" value="HTH_XRE"/>
    <property type="match status" value="1"/>
</dbReference>
<reference evidence="4" key="1">
    <citation type="journal article" date="2019" name="Int. J. Syst. Evol. Microbiol.">
        <title>The Global Catalogue of Microorganisms (GCM) 10K type strain sequencing project: providing services to taxonomists for standard genome sequencing and annotation.</title>
        <authorList>
            <consortium name="The Broad Institute Genomics Platform"/>
            <consortium name="The Broad Institute Genome Sequencing Center for Infectious Disease"/>
            <person name="Wu L."/>
            <person name="Ma J."/>
        </authorList>
    </citation>
    <scope>NUCLEOTIDE SEQUENCE [LARGE SCALE GENOMIC DNA]</scope>
    <source>
        <strain evidence="4">JCM 17137</strain>
    </source>
</reference>
<dbReference type="SUPFAM" id="SSF48452">
    <property type="entry name" value="TPR-like"/>
    <property type="match status" value="1"/>
</dbReference>
<dbReference type="Proteomes" id="UP001500908">
    <property type="component" value="Unassembled WGS sequence"/>
</dbReference>
<dbReference type="InterPro" id="IPR001387">
    <property type="entry name" value="Cro/C1-type_HTH"/>
</dbReference>
<sequence length="444" mass="47852">MVCRNCGRDRPRCGCIPEGFWQSPEAIAALTRLDMAALIGLLRRYSDLSQSALARLMGLSPGMVSMLESGQTQLTNITKIWSALEALQAPRLVPESVAEAPNVSEENQASSTDDDPTSVLSRLLPPADALEPLAAKTGRRLGASTVEDLTARVHGLRLADDVLAGGDLIQPARRELNTALHLYNHSTHTEEVGQALLSAIAELAQIVGWILSDAGGHTEAERIYRLGLTAARQAGNSTLAGNIAGSLAYQWSNTGQPQQAVELATAALTEAGSHVHPTARALFFDRLAWSHAQAGDAQAAIRALSHAHEALAADASDQAPEWAYWVNDAELKVMDARVYTELRRPLRAVPLLSEALDRYDATHARELALYLSWLAVAYADANEPEQAVAVADHMLTLSADLASDRISQRARVVLDRLVRFSQISEVHNFLERASASSSVRSAES</sequence>
<accession>A0ABP7GEP9</accession>
<proteinExistence type="predicted"/>
<dbReference type="Pfam" id="PF01381">
    <property type="entry name" value="HTH_3"/>
    <property type="match status" value="1"/>
</dbReference>
<dbReference type="InterPro" id="IPR010982">
    <property type="entry name" value="Lambda_DNA-bd_dom_sf"/>
</dbReference>
<comment type="caution">
    <text evidence="3">The sequence shown here is derived from an EMBL/GenBank/DDBJ whole genome shotgun (WGS) entry which is preliminary data.</text>
</comment>
<evidence type="ECO:0000259" key="2">
    <source>
        <dbReference type="PROSITE" id="PS50943"/>
    </source>
</evidence>
<feature type="region of interest" description="Disordered" evidence="1">
    <location>
        <begin position="98"/>
        <end position="121"/>
    </location>
</feature>
<evidence type="ECO:0000256" key="1">
    <source>
        <dbReference type="SAM" id="MobiDB-lite"/>
    </source>
</evidence>
<dbReference type="SMART" id="SM00530">
    <property type="entry name" value="HTH_XRE"/>
    <property type="match status" value="1"/>
</dbReference>
<protein>
    <recommendedName>
        <fullName evidence="2">HTH cro/C1-type domain-containing protein</fullName>
    </recommendedName>
</protein>
<gene>
    <name evidence="3" type="ORF">GCM10022402_44470</name>
</gene>
<name>A0ABP7GEP9_9ACTN</name>
<dbReference type="SUPFAM" id="SSF47413">
    <property type="entry name" value="lambda repressor-like DNA-binding domains"/>
    <property type="match status" value="1"/>
</dbReference>
<dbReference type="Gene3D" id="1.10.260.40">
    <property type="entry name" value="lambda repressor-like DNA-binding domains"/>
    <property type="match status" value="1"/>
</dbReference>
<keyword evidence="4" id="KW-1185">Reference proteome</keyword>
<organism evidence="3 4">
    <name type="scientific">Salinactinospora qingdaonensis</name>
    <dbReference type="NCBI Taxonomy" id="702744"/>
    <lineage>
        <taxon>Bacteria</taxon>
        <taxon>Bacillati</taxon>
        <taxon>Actinomycetota</taxon>
        <taxon>Actinomycetes</taxon>
        <taxon>Streptosporangiales</taxon>
        <taxon>Nocardiopsidaceae</taxon>
        <taxon>Salinactinospora</taxon>
    </lineage>
</organism>
<evidence type="ECO:0000313" key="4">
    <source>
        <dbReference type="Proteomes" id="UP001500908"/>
    </source>
</evidence>
<dbReference type="Gene3D" id="1.25.40.10">
    <property type="entry name" value="Tetratricopeptide repeat domain"/>
    <property type="match status" value="1"/>
</dbReference>
<feature type="domain" description="HTH cro/C1-type" evidence="2">
    <location>
        <begin position="42"/>
        <end position="93"/>
    </location>
</feature>
<dbReference type="RefSeq" id="WP_344975951.1">
    <property type="nucleotide sequence ID" value="NZ_BAABDD010000034.1"/>
</dbReference>
<dbReference type="EMBL" id="BAABDD010000034">
    <property type="protein sequence ID" value="GAA3761964.1"/>
    <property type="molecule type" value="Genomic_DNA"/>
</dbReference>